<name>A0ABU8MAS7_9PSEU</name>
<dbReference type="EMBL" id="JBBEGM010000009">
    <property type="protein sequence ID" value="MEJ2863752.1"/>
    <property type="molecule type" value="Genomic_DNA"/>
</dbReference>
<accession>A0ABU8MAS7</accession>
<sequence>MRAYRGDPAPGRHYRAQLKSAGLSGVTITPTTAVATGVSSTVVRASRP</sequence>
<evidence type="ECO:0000313" key="2">
    <source>
        <dbReference type="Proteomes" id="UP001369736"/>
    </source>
</evidence>
<dbReference type="Proteomes" id="UP001369736">
    <property type="component" value="Unassembled WGS sequence"/>
</dbReference>
<keyword evidence="2" id="KW-1185">Reference proteome</keyword>
<evidence type="ECO:0000313" key="1">
    <source>
        <dbReference type="EMBL" id="MEJ2863752.1"/>
    </source>
</evidence>
<protein>
    <submittedName>
        <fullName evidence="1">Uncharacterized protein</fullName>
    </submittedName>
</protein>
<reference evidence="1 2" key="1">
    <citation type="submission" date="2024-03" db="EMBL/GenBank/DDBJ databases">
        <title>Actinomycetospora sp. OC33-EN07, a novel actinomycete isolated from wild orchid (Aerides multiflora).</title>
        <authorList>
            <person name="Suriyachadkun C."/>
        </authorList>
    </citation>
    <scope>NUCLEOTIDE SEQUENCE [LARGE SCALE GENOMIC DNA]</scope>
    <source>
        <strain evidence="1 2">OC33-EN07</strain>
    </source>
</reference>
<organism evidence="1 2">
    <name type="scientific">Actinomycetospora flava</name>
    <dbReference type="NCBI Taxonomy" id="3129232"/>
    <lineage>
        <taxon>Bacteria</taxon>
        <taxon>Bacillati</taxon>
        <taxon>Actinomycetota</taxon>
        <taxon>Actinomycetes</taxon>
        <taxon>Pseudonocardiales</taxon>
        <taxon>Pseudonocardiaceae</taxon>
        <taxon>Actinomycetospora</taxon>
    </lineage>
</organism>
<proteinExistence type="predicted"/>
<gene>
    <name evidence="1" type="ORF">WCD58_21525</name>
</gene>
<dbReference type="RefSeq" id="WP_337705113.1">
    <property type="nucleotide sequence ID" value="NZ_JBBEGM010000009.1"/>
</dbReference>
<comment type="caution">
    <text evidence="1">The sequence shown here is derived from an EMBL/GenBank/DDBJ whole genome shotgun (WGS) entry which is preliminary data.</text>
</comment>